<dbReference type="GO" id="GO:0004601">
    <property type="term" value="F:peroxidase activity"/>
    <property type="evidence" value="ECO:0007669"/>
    <property type="project" value="UniProtKB-KW"/>
</dbReference>
<name>A0A5C3LFQ5_COPMA</name>
<sequence>MATATTTVGTTGPTTVDHDNRRAVRNSTISGTASDTTHVHRAAGPKFQLGAWLRLHGVDLVTMAIIGAIALGIYFAGPASSRSFSIYNVDGSLTNPEFAYPYRKQIIPIFAAALIAFFVPFVFITLFQIKRKSIDDWLTTTLGLLKSLITAATFQVFIKWLIGGLRPHFYAVCQPQISAEGGLTGDGLRGIMFDRTICTGDPKAIDDALESMPSGHSTAAWAGLFYLALYFNAQLKVTAAHNPAYWKMILFFAPILGAFLISASLTIDKYHHWYDVLIGGFIGTATALVAFRQTFASTFDYRFNHILLPRSTSLFHRMPFLPFPNQGPYFTYHYVNEFSPRDLPVSREGGWGYGGGEAVNGAPGDATALAFSGNGFTKEGHHGPDLRGATGQAGGTTNNNNHVRIADTAPTLGPVGHNAV</sequence>
<feature type="transmembrane region" description="Helical" evidence="7">
    <location>
        <begin position="273"/>
        <end position="291"/>
    </location>
</feature>
<dbReference type="AlphaFoldDB" id="A0A5C3LFQ5"/>
<feature type="transmembrane region" description="Helical" evidence="7">
    <location>
        <begin position="215"/>
        <end position="233"/>
    </location>
</feature>
<dbReference type="Pfam" id="PF01569">
    <property type="entry name" value="PAP2"/>
    <property type="match status" value="1"/>
</dbReference>
<keyword evidence="5 7" id="KW-0472">Membrane</keyword>
<feature type="transmembrane region" description="Helical" evidence="7">
    <location>
        <begin position="106"/>
        <end position="129"/>
    </location>
</feature>
<dbReference type="OrthoDB" id="10030083at2759"/>
<evidence type="ECO:0000313" key="10">
    <source>
        <dbReference type="Proteomes" id="UP000307440"/>
    </source>
</evidence>
<evidence type="ECO:0000256" key="6">
    <source>
        <dbReference type="SAM" id="MobiDB-lite"/>
    </source>
</evidence>
<keyword evidence="9" id="KW-0560">Oxidoreductase</keyword>
<feature type="transmembrane region" description="Helical" evidence="7">
    <location>
        <begin position="57"/>
        <end position="77"/>
    </location>
</feature>
<gene>
    <name evidence="9" type="ORF">FA15DRAFT_679003</name>
</gene>
<dbReference type="Proteomes" id="UP000307440">
    <property type="component" value="Unassembled WGS sequence"/>
</dbReference>
<evidence type="ECO:0000256" key="1">
    <source>
        <dbReference type="ARBA" id="ARBA00004141"/>
    </source>
</evidence>
<dbReference type="GO" id="GO:0006644">
    <property type="term" value="P:phospholipid metabolic process"/>
    <property type="evidence" value="ECO:0007669"/>
    <property type="project" value="InterPro"/>
</dbReference>
<comment type="subcellular location">
    <subcellularLocation>
        <location evidence="1">Membrane</location>
        <topology evidence="1">Multi-pass membrane protein</topology>
    </subcellularLocation>
</comment>
<organism evidence="9 10">
    <name type="scientific">Coprinopsis marcescibilis</name>
    <name type="common">Agaric fungus</name>
    <name type="synonym">Psathyrella marcescibilis</name>
    <dbReference type="NCBI Taxonomy" id="230819"/>
    <lineage>
        <taxon>Eukaryota</taxon>
        <taxon>Fungi</taxon>
        <taxon>Dikarya</taxon>
        <taxon>Basidiomycota</taxon>
        <taxon>Agaricomycotina</taxon>
        <taxon>Agaricomycetes</taxon>
        <taxon>Agaricomycetidae</taxon>
        <taxon>Agaricales</taxon>
        <taxon>Agaricineae</taxon>
        <taxon>Psathyrellaceae</taxon>
        <taxon>Coprinopsis</taxon>
    </lineage>
</organism>
<keyword evidence="10" id="KW-1185">Reference proteome</keyword>
<comment type="similarity">
    <text evidence="2">Belongs to the PA-phosphatase related phosphoesterase family.</text>
</comment>
<dbReference type="PANTHER" id="PTHR10165:SF84">
    <property type="entry name" value="PHOSPHATIDIC ACID PHOSPHATASE BETA"/>
    <property type="match status" value="1"/>
</dbReference>
<dbReference type="SMART" id="SM00014">
    <property type="entry name" value="acidPPc"/>
    <property type="match status" value="1"/>
</dbReference>
<dbReference type="Gene3D" id="1.20.144.10">
    <property type="entry name" value="Phosphatidic acid phosphatase type 2/haloperoxidase"/>
    <property type="match status" value="1"/>
</dbReference>
<evidence type="ECO:0000256" key="4">
    <source>
        <dbReference type="ARBA" id="ARBA00022989"/>
    </source>
</evidence>
<dbReference type="STRING" id="230819.A0A5C3LFQ5"/>
<evidence type="ECO:0000256" key="7">
    <source>
        <dbReference type="SAM" id="Phobius"/>
    </source>
</evidence>
<dbReference type="CDD" id="cd03390">
    <property type="entry name" value="PAP2_containing_1_like"/>
    <property type="match status" value="1"/>
</dbReference>
<dbReference type="PANTHER" id="PTHR10165">
    <property type="entry name" value="LIPID PHOSPHATE PHOSPHATASE"/>
    <property type="match status" value="1"/>
</dbReference>
<accession>A0A5C3LFQ5</accession>
<feature type="transmembrane region" description="Helical" evidence="7">
    <location>
        <begin position="245"/>
        <end position="267"/>
    </location>
</feature>
<proteinExistence type="inferred from homology"/>
<dbReference type="InterPro" id="IPR036938">
    <property type="entry name" value="PAP2/HPO_sf"/>
</dbReference>
<feature type="transmembrane region" description="Helical" evidence="7">
    <location>
        <begin position="141"/>
        <end position="162"/>
    </location>
</feature>
<dbReference type="GO" id="GO:0016020">
    <property type="term" value="C:membrane"/>
    <property type="evidence" value="ECO:0007669"/>
    <property type="project" value="UniProtKB-SubCell"/>
</dbReference>
<keyword evidence="4 7" id="KW-1133">Transmembrane helix</keyword>
<dbReference type="SUPFAM" id="SSF48317">
    <property type="entry name" value="Acid phosphatase/Vanadium-dependent haloperoxidase"/>
    <property type="match status" value="1"/>
</dbReference>
<dbReference type="GO" id="GO:0046839">
    <property type="term" value="P:phospholipid dephosphorylation"/>
    <property type="evidence" value="ECO:0007669"/>
    <property type="project" value="TreeGrafter"/>
</dbReference>
<protein>
    <submittedName>
        <fullName evidence="9">Acid phosphatase/Vanadium-dependent haloperoxidase</fullName>
    </submittedName>
</protein>
<dbReference type="GO" id="GO:0008195">
    <property type="term" value="F:phosphatidate phosphatase activity"/>
    <property type="evidence" value="ECO:0007669"/>
    <property type="project" value="TreeGrafter"/>
</dbReference>
<feature type="region of interest" description="Disordered" evidence="6">
    <location>
        <begin position="380"/>
        <end position="420"/>
    </location>
</feature>
<keyword evidence="9" id="KW-0575">Peroxidase</keyword>
<evidence type="ECO:0000256" key="2">
    <source>
        <dbReference type="ARBA" id="ARBA00008816"/>
    </source>
</evidence>
<evidence type="ECO:0000256" key="3">
    <source>
        <dbReference type="ARBA" id="ARBA00022692"/>
    </source>
</evidence>
<reference evidence="9 10" key="1">
    <citation type="journal article" date="2019" name="Nat. Ecol. Evol.">
        <title>Megaphylogeny resolves global patterns of mushroom evolution.</title>
        <authorList>
            <person name="Varga T."/>
            <person name="Krizsan K."/>
            <person name="Foldi C."/>
            <person name="Dima B."/>
            <person name="Sanchez-Garcia M."/>
            <person name="Sanchez-Ramirez S."/>
            <person name="Szollosi G.J."/>
            <person name="Szarkandi J.G."/>
            <person name="Papp V."/>
            <person name="Albert L."/>
            <person name="Andreopoulos W."/>
            <person name="Angelini C."/>
            <person name="Antonin V."/>
            <person name="Barry K.W."/>
            <person name="Bougher N.L."/>
            <person name="Buchanan P."/>
            <person name="Buyck B."/>
            <person name="Bense V."/>
            <person name="Catcheside P."/>
            <person name="Chovatia M."/>
            <person name="Cooper J."/>
            <person name="Damon W."/>
            <person name="Desjardin D."/>
            <person name="Finy P."/>
            <person name="Geml J."/>
            <person name="Haridas S."/>
            <person name="Hughes K."/>
            <person name="Justo A."/>
            <person name="Karasinski D."/>
            <person name="Kautmanova I."/>
            <person name="Kiss B."/>
            <person name="Kocsube S."/>
            <person name="Kotiranta H."/>
            <person name="LaButti K.M."/>
            <person name="Lechner B.E."/>
            <person name="Liimatainen K."/>
            <person name="Lipzen A."/>
            <person name="Lukacs Z."/>
            <person name="Mihaltcheva S."/>
            <person name="Morgado L.N."/>
            <person name="Niskanen T."/>
            <person name="Noordeloos M.E."/>
            <person name="Ohm R.A."/>
            <person name="Ortiz-Santana B."/>
            <person name="Ovrebo C."/>
            <person name="Racz N."/>
            <person name="Riley R."/>
            <person name="Savchenko A."/>
            <person name="Shiryaev A."/>
            <person name="Soop K."/>
            <person name="Spirin V."/>
            <person name="Szebenyi C."/>
            <person name="Tomsovsky M."/>
            <person name="Tulloss R.E."/>
            <person name="Uehling J."/>
            <person name="Grigoriev I.V."/>
            <person name="Vagvolgyi C."/>
            <person name="Papp T."/>
            <person name="Martin F.M."/>
            <person name="Miettinen O."/>
            <person name="Hibbett D.S."/>
            <person name="Nagy L.G."/>
        </authorList>
    </citation>
    <scope>NUCLEOTIDE SEQUENCE [LARGE SCALE GENOMIC DNA]</scope>
    <source>
        <strain evidence="9 10">CBS 121175</strain>
    </source>
</reference>
<dbReference type="InterPro" id="IPR000326">
    <property type="entry name" value="PAP2/HPO"/>
</dbReference>
<evidence type="ECO:0000256" key="5">
    <source>
        <dbReference type="ARBA" id="ARBA00023136"/>
    </source>
</evidence>
<evidence type="ECO:0000259" key="8">
    <source>
        <dbReference type="SMART" id="SM00014"/>
    </source>
</evidence>
<dbReference type="InterPro" id="IPR043216">
    <property type="entry name" value="PAP-like"/>
</dbReference>
<keyword evidence="3 7" id="KW-0812">Transmembrane</keyword>
<dbReference type="EMBL" id="ML210165">
    <property type="protein sequence ID" value="TFK27341.1"/>
    <property type="molecule type" value="Genomic_DNA"/>
</dbReference>
<feature type="domain" description="Phosphatidic acid phosphatase type 2/haloperoxidase" evidence="8">
    <location>
        <begin position="142"/>
        <end position="291"/>
    </location>
</feature>
<evidence type="ECO:0000313" key="9">
    <source>
        <dbReference type="EMBL" id="TFK27341.1"/>
    </source>
</evidence>